<reference evidence="2 3" key="1">
    <citation type="submission" date="2018-03" db="EMBL/GenBank/DDBJ databases">
        <authorList>
            <person name="Nguyen K."/>
            <person name="Fouts D."/>
            <person name="Sutton G."/>
        </authorList>
    </citation>
    <scope>NUCLEOTIDE SEQUENCE [LARGE SCALE GENOMIC DNA]</scope>
    <source>
        <strain evidence="2 3">AU17135</strain>
    </source>
</reference>
<comment type="caution">
    <text evidence="2">The sequence shown here is derived from an EMBL/GenBank/DDBJ whole genome shotgun (WGS) entry which is preliminary data.</text>
</comment>
<name>A0A8E2UTA6_9BURK</name>
<dbReference type="Proteomes" id="UP000237686">
    <property type="component" value="Unassembled WGS sequence"/>
</dbReference>
<evidence type="ECO:0000256" key="1">
    <source>
        <dbReference type="SAM" id="MobiDB-lite"/>
    </source>
</evidence>
<protein>
    <submittedName>
        <fullName evidence="2">Uncharacterized protein</fullName>
    </submittedName>
</protein>
<gene>
    <name evidence="2" type="ORF">C6P98_12430</name>
</gene>
<sequence length="68" mass="7155">MLKRVLSLVALGPACAAADSRGQDAVMQGGVLASAFDVARARAPKGGDEDVRRRTHRHLQFAPNGSAR</sequence>
<evidence type="ECO:0000313" key="2">
    <source>
        <dbReference type="EMBL" id="PRF24033.1"/>
    </source>
</evidence>
<proteinExistence type="predicted"/>
<accession>A0A8E2UTA6</accession>
<feature type="region of interest" description="Disordered" evidence="1">
    <location>
        <begin position="44"/>
        <end position="68"/>
    </location>
</feature>
<dbReference type="RefSeq" id="WP_006405361.1">
    <property type="nucleotide sequence ID" value="NZ_CADFGZ010000002.1"/>
</dbReference>
<organism evidence="2 3">
    <name type="scientific">Burkholderia multivorans</name>
    <dbReference type="NCBI Taxonomy" id="87883"/>
    <lineage>
        <taxon>Bacteria</taxon>
        <taxon>Pseudomonadati</taxon>
        <taxon>Pseudomonadota</taxon>
        <taxon>Betaproteobacteria</taxon>
        <taxon>Burkholderiales</taxon>
        <taxon>Burkholderiaceae</taxon>
        <taxon>Burkholderia</taxon>
        <taxon>Burkholderia cepacia complex</taxon>
    </lineage>
</organism>
<dbReference type="AlphaFoldDB" id="A0A8E2UTA6"/>
<dbReference type="EMBL" id="PVFZ01000034">
    <property type="protein sequence ID" value="PRF24033.1"/>
    <property type="molecule type" value="Genomic_DNA"/>
</dbReference>
<evidence type="ECO:0000313" key="3">
    <source>
        <dbReference type="Proteomes" id="UP000237686"/>
    </source>
</evidence>